<proteinExistence type="predicted"/>
<evidence type="ECO:0000313" key="1">
    <source>
        <dbReference type="EMBL" id="GAA1799507.1"/>
    </source>
</evidence>
<comment type="caution">
    <text evidence="1">The sequence shown here is derived from an EMBL/GenBank/DDBJ whole genome shotgun (WGS) entry which is preliminary data.</text>
</comment>
<name>A0ABP4Y146_9MICO</name>
<sequence length="138" mass="15161">MDPAVRFGIKARYPGACGLCGAPVAVGERIFQLPKKRTGAGGRWVCAACRFPDPERVIDVAFLVRKLEQRLLHGPSYTPTMAEVDLIVTVMGYVDPLEEGELLILRRLQEAQLARRCPTFGRAKVATLLARMNAAAPR</sequence>
<reference evidence="2" key="1">
    <citation type="journal article" date="2019" name="Int. J. Syst. Evol. Microbiol.">
        <title>The Global Catalogue of Microorganisms (GCM) 10K type strain sequencing project: providing services to taxonomists for standard genome sequencing and annotation.</title>
        <authorList>
            <consortium name="The Broad Institute Genomics Platform"/>
            <consortium name="The Broad Institute Genome Sequencing Center for Infectious Disease"/>
            <person name="Wu L."/>
            <person name="Ma J."/>
        </authorList>
    </citation>
    <scope>NUCLEOTIDE SEQUENCE [LARGE SCALE GENOMIC DNA]</scope>
    <source>
        <strain evidence="2">JCM 15592</strain>
    </source>
</reference>
<keyword evidence="2" id="KW-1185">Reference proteome</keyword>
<dbReference type="RefSeq" id="WP_344085627.1">
    <property type="nucleotide sequence ID" value="NZ_BAAAPO010000038.1"/>
</dbReference>
<protein>
    <submittedName>
        <fullName evidence="1">Uncharacterized protein</fullName>
    </submittedName>
</protein>
<gene>
    <name evidence="1" type="ORF">GCM10009811_24280</name>
</gene>
<dbReference type="EMBL" id="BAAAPO010000038">
    <property type="protein sequence ID" value="GAA1799507.1"/>
    <property type="molecule type" value="Genomic_DNA"/>
</dbReference>
<evidence type="ECO:0000313" key="2">
    <source>
        <dbReference type="Proteomes" id="UP001499938"/>
    </source>
</evidence>
<dbReference type="Proteomes" id="UP001499938">
    <property type="component" value="Unassembled WGS sequence"/>
</dbReference>
<accession>A0ABP4Y146</accession>
<organism evidence="1 2">
    <name type="scientific">Nostocoides veronense</name>
    <dbReference type="NCBI Taxonomy" id="330836"/>
    <lineage>
        <taxon>Bacteria</taxon>
        <taxon>Bacillati</taxon>
        <taxon>Actinomycetota</taxon>
        <taxon>Actinomycetes</taxon>
        <taxon>Micrococcales</taxon>
        <taxon>Intrasporangiaceae</taxon>
        <taxon>Nostocoides</taxon>
    </lineage>
</organism>